<evidence type="ECO:0000256" key="6">
    <source>
        <dbReference type="ARBA" id="ARBA00034021"/>
    </source>
</evidence>
<evidence type="ECO:0000256" key="1">
    <source>
        <dbReference type="ARBA" id="ARBA00007039"/>
    </source>
</evidence>
<name>A0A5N5RMW5_9BIFI</name>
<protein>
    <recommendedName>
        <fullName evidence="7 12">ATP-dependent Clp protease proteolytic subunit</fullName>
        <ecNumber evidence="7 10">3.4.21.92</ecNumber>
    </recommendedName>
    <alternativeName>
        <fullName evidence="7">Endopeptidase Clp</fullName>
    </alternativeName>
</protein>
<keyword evidence="4 7" id="KW-0378">Hydrolase</keyword>
<evidence type="ECO:0000256" key="5">
    <source>
        <dbReference type="ARBA" id="ARBA00022825"/>
    </source>
</evidence>
<proteinExistence type="inferred from homology"/>
<accession>A0A5N5RMW5</accession>
<evidence type="ECO:0000256" key="12">
    <source>
        <dbReference type="RuleBase" id="RU003567"/>
    </source>
</evidence>
<comment type="function">
    <text evidence="7 11">Cleaves peptides in various proteins in a process that requires ATP hydrolysis. Has a chymotrypsin-like activity. Plays a major role in the degradation of misfolded proteins.</text>
</comment>
<dbReference type="PANTHER" id="PTHR10381">
    <property type="entry name" value="ATP-DEPENDENT CLP PROTEASE PROTEOLYTIC SUBUNIT"/>
    <property type="match status" value="1"/>
</dbReference>
<keyword evidence="3 7" id="KW-0645">Protease</keyword>
<dbReference type="GO" id="GO:0009368">
    <property type="term" value="C:endopeptidase Clp complex"/>
    <property type="evidence" value="ECO:0007669"/>
    <property type="project" value="TreeGrafter"/>
</dbReference>
<keyword evidence="14" id="KW-1185">Reference proteome</keyword>
<evidence type="ECO:0000256" key="2">
    <source>
        <dbReference type="ARBA" id="ARBA00022490"/>
    </source>
</evidence>
<evidence type="ECO:0000256" key="10">
    <source>
        <dbReference type="RuleBase" id="RU000549"/>
    </source>
</evidence>
<evidence type="ECO:0000256" key="8">
    <source>
        <dbReference type="PROSITE-ProRule" id="PRU10085"/>
    </source>
</evidence>
<dbReference type="PROSITE" id="PS00382">
    <property type="entry name" value="CLP_PROTEASE_HIS"/>
    <property type="match status" value="1"/>
</dbReference>
<dbReference type="GO" id="GO:0004252">
    <property type="term" value="F:serine-type endopeptidase activity"/>
    <property type="evidence" value="ECO:0007669"/>
    <property type="project" value="UniProtKB-UniRule"/>
</dbReference>
<organism evidence="13 14">
    <name type="scientific">Bifidobacterium jacchi</name>
    <dbReference type="NCBI Taxonomy" id="2490545"/>
    <lineage>
        <taxon>Bacteria</taxon>
        <taxon>Bacillati</taxon>
        <taxon>Actinomycetota</taxon>
        <taxon>Actinomycetes</taxon>
        <taxon>Bifidobacteriales</taxon>
        <taxon>Bifidobacteriaceae</taxon>
        <taxon>Bifidobacterium</taxon>
    </lineage>
</organism>
<dbReference type="EMBL" id="RQSP01000001">
    <property type="protein sequence ID" value="KAB5608676.1"/>
    <property type="molecule type" value="Genomic_DNA"/>
</dbReference>
<dbReference type="OrthoDB" id="9802800at2"/>
<feature type="active site" evidence="7 9">
    <location>
        <position position="173"/>
    </location>
</feature>
<dbReference type="NCBIfam" id="NF009205">
    <property type="entry name" value="PRK12553.1"/>
    <property type="match status" value="1"/>
</dbReference>
<comment type="caution">
    <text evidence="13">The sequence shown here is derived from an EMBL/GenBank/DDBJ whole genome shotgun (WGS) entry which is preliminary data.</text>
</comment>
<comment type="subcellular location">
    <subcellularLocation>
        <location evidence="7">Cytoplasm</location>
    </subcellularLocation>
</comment>
<keyword evidence="2 7" id="KW-0963">Cytoplasm</keyword>
<reference evidence="13 14" key="1">
    <citation type="journal article" date="2019" name="Int. J. Syst. Evol. Microbiol.">
        <title>Bifidobacterium jacchi sp. nov., isolated from the faeces of a baby common marmoset (Callithrix jacchus).</title>
        <authorList>
            <person name="Modesto M."/>
            <person name="Watanabe K."/>
            <person name="Arita M."/>
            <person name="Satti M."/>
            <person name="Oki K."/>
            <person name="Sciavilla P."/>
            <person name="Patavino C."/>
            <person name="Camma C."/>
            <person name="Michelini S."/>
            <person name="Sgorbati B."/>
            <person name="Mattarelli P."/>
        </authorList>
    </citation>
    <scope>NUCLEOTIDE SEQUENCE [LARGE SCALE GENOMIC DNA]</scope>
    <source>
        <strain evidence="13 14">MRM 9.3</strain>
    </source>
</reference>
<dbReference type="InterPro" id="IPR029045">
    <property type="entry name" value="ClpP/crotonase-like_dom_sf"/>
</dbReference>
<evidence type="ECO:0000256" key="9">
    <source>
        <dbReference type="PROSITE-ProRule" id="PRU10086"/>
    </source>
</evidence>
<dbReference type="GO" id="GO:0005737">
    <property type="term" value="C:cytoplasm"/>
    <property type="evidence" value="ECO:0007669"/>
    <property type="project" value="UniProtKB-SubCell"/>
</dbReference>
<dbReference type="Pfam" id="PF00574">
    <property type="entry name" value="CLP_protease"/>
    <property type="match status" value="1"/>
</dbReference>
<comment type="subunit">
    <text evidence="7">Fourteen ClpP subunits assemble into 2 heptameric rings which stack back to back to give a disk-like structure with a central cavity, resembling the structure of eukaryotic proteasomes.</text>
</comment>
<dbReference type="GO" id="GO:0006515">
    <property type="term" value="P:protein quality control for misfolded or incompletely synthesized proteins"/>
    <property type="evidence" value="ECO:0007669"/>
    <property type="project" value="TreeGrafter"/>
</dbReference>
<feature type="active site" evidence="8">
    <location>
        <position position="148"/>
    </location>
</feature>
<evidence type="ECO:0000313" key="14">
    <source>
        <dbReference type="Proteomes" id="UP000326336"/>
    </source>
</evidence>
<feature type="active site" description="Nucleophile" evidence="7">
    <location>
        <position position="148"/>
    </location>
</feature>
<gene>
    <name evidence="7" type="primary">clpP</name>
    <name evidence="13" type="ORF">EHS19_00030</name>
</gene>
<dbReference type="EC" id="3.4.21.92" evidence="7 10"/>
<dbReference type="CDD" id="cd07017">
    <property type="entry name" value="S14_ClpP_2"/>
    <property type="match status" value="1"/>
</dbReference>
<evidence type="ECO:0000256" key="7">
    <source>
        <dbReference type="HAMAP-Rule" id="MF_00444"/>
    </source>
</evidence>
<dbReference type="AlphaFoldDB" id="A0A5N5RMW5"/>
<evidence type="ECO:0000313" key="13">
    <source>
        <dbReference type="EMBL" id="KAB5608676.1"/>
    </source>
</evidence>
<dbReference type="InterPro" id="IPR033135">
    <property type="entry name" value="ClpP_His_AS"/>
</dbReference>
<comment type="similarity">
    <text evidence="1 7 12">Belongs to the peptidase S14 family.</text>
</comment>
<dbReference type="InterPro" id="IPR023562">
    <property type="entry name" value="ClpP/TepA"/>
</dbReference>
<sequence length="245" mass="27166">MASEEAKFVQRADRLAGASGVVGFMPAQARRAAFDARAAQSAYGVAMPQNRYVLPQFSEKTPYGMKTQDPYTKLFEDRIIFMGVQVDDTSADDIMAQLLVLESMDPNRDVMMYINSPGGSMTAMTAIYDTMQYIKPDVQTVCLGQAASAAAILLAAGTKGKRLILPNARVLIHQPAIDQGFGKATEIEIQAKEMLRMREWLENTLAKHTGRDVEKIRKDIEVDTFLTAQQAKEYGIVDEVLEHRP</sequence>
<dbReference type="InterPro" id="IPR001907">
    <property type="entry name" value="ClpP"/>
</dbReference>
<dbReference type="FunFam" id="3.90.226.10:FF:000002">
    <property type="entry name" value="ATP-dependent Clp protease proteolytic subunit"/>
    <property type="match status" value="1"/>
</dbReference>
<dbReference type="PANTHER" id="PTHR10381:SF26">
    <property type="entry name" value="ATP-DEPENDENT CLP PROTEASE PROTEOLYTIC SUBUNIT-LIKE-RELATED"/>
    <property type="match status" value="1"/>
</dbReference>
<comment type="catalytic activity">
    <reaction evidence="6 7 9">
        <text>Hydrolysis of proteins to small peptides in the presence of ATP and magnesium. alpha-casein is the usual test substrate. In the absence of ATP, only oligopeptides shorter than five residues are hydrolyzed (such as succinyl-Leu-Tyr-|-NHMec, and Leu-Tyr-Leu-|-Tyr-Trp, in which cleavage of the -Tyr-|-Leu- and -Tyr-|-Trp bonds also occurs).</text>
        <dbReference type="EC" id="3.4.21.92"/>
    </reaction>
</comment>
<evidence type="ECO:0000256" key="3">
    <source>
        <dbReference type="ARBA" id="ARBA00022670"/>
    </source>
</evidence>
<dbReference type="GO" id="GO:0004176">
    <property type="term" value="F:ATP-dependent peptidase activity"/>
    <property type="evidence" value="ECO:0007669"/>
    <property type="project" value="InterPro"/>
</dbReference>
<evidence type="ECO:0000256" key="4">
    <source>
        <dbReference type="ARBA" id="ARBA00022801"/>
    </source>
</evidence>
<dbReference type="PRINTS" id="PR00127">
    <property type="entry name" value="CLPPROTEASEP"/>
</dbReference>
<dbReference type="PROSITE" id="PS00381">
    <property type="entry name" value="CLP_PROTEASE_SER"/>
    <property type="match status" value="1"/>
</dbReference>
<dbReference type="InterPro" id="IPR018215">
    <property type="entry name" value="ClpP_Ser_AS"/>
</dbReference>
<dbReference type="NCBIfam" id="NF001368">
    <property type="entry name" value="PRK00277.1"/>
    <property type="match status" value="1"/>
</dbReference>
<keyword evidence="5 7" id="KW-0720">Serine protease</keyword>
<dbReference type="RefSeq" id="WP_151915764.1">
    <property type="nucleotide sequence ID" value="NZ_RQSP01000001.1"/>
</dbReference>
<dbReference type="Gene3D" id="3.90.226.10">
    <property type="entry name" value="2-enoyl-CoA Hydratase, Chain A, domain 1"/>
    <property type="match status" value="1"/>
</dbReference>
<dbReference type="SUPFAM" id="SSF52096">
    <property type="entry name" value="ClpP/crotonase"/>
    <property type="match status" value="1"/>
</dbReference>
<dbReference type="Proteomes" id="UP000326336">
    <property type="component" value="Unassembled WGS sequence"/>
</dbReference>
<dbReference type="HAMAP" id="MF_00444">
    <property type="entry name" value="ClpP"/>
    <property type="match status" value="1"/>
</dbReference>
<dbReference type="GO" id="GO:0051117">
    <property type="term" value="F:ATPase binding"/>
    <property type="evidence" value="ECO:0007669"/>
    <property type="project" value="TreeGrafter"/>
</dbReference>
<evidence type="ECO:0000256" key="11">
    <source>
        <dbReference type="RuleBase" id="RU000550"/>
    </source>
</evidence>